<name>A0A504Z105_FASGI</name>
<evidence type="ECO:0000313" key="2">
    <source>
        <dbReference type="Proteomes" id="UP000316759"/>
    </source>
</evidence>
<evidence type="ECO:0000313" key="1">
    <source>
        <dbReference type="EMBL" id="TPP66416.1"/>
    </source>
</evidence>
<reference evidence="1 2" key="1">
    <citation type="submission" date="2019-04" db="EMBL/GenBank/DDBJ databases">
        <title>Annotation for the trematode Fasciola gigantica.</title>
        <authorList>
            <person name="Choi Y.-J."/>
        </authorList>
    </citation>
    <scope>NUCLEOTIDE SEQUENCE [LARGE SCALE GENOMIC DNA]</scope>
    <source>
        <strain evidence="1">Uganda_cow_1</strain>
    </source>
</reference>
<sequence length="79" mass="9247">MRAALKARQLSNRLSMDPILNQPGVFEFRESDFVNAVVMPGYRNLDQPQHYYVAEIRTYLNPEENCFMIAFMDRPNGFT</sequence>
<protein>
    <submittedName>
        <fullName evidence="1">Endoribonuclease Dcr-1</fullName>
    </submittedName>
</protein>
<organism evidence="1 2">
    <name type="scientific">Fasciola gigantica</name>
    <name type="common">Giant liver fluke</name>
    <dbReference type="NCBI Taxonomy" id="46835"/>
    <lineage>
        <taxon>Eukaryota</taxon>
        <taxon>Metazoa</taxon>
        <taxon>Spiralia</taxon>
        <taxon>Lophotrochozoa</taxon>
        <taxon>Platyhelminthes</taxon>
        <taxon>Trematoda</taxon>
        <taxon>Digenea</taxon>
        <taxon>Plagiorchiida</taxon>
        <taxon>Echinostomata</taxon>
        <taxon>Echinostomatoidea</taxon>
        <taxon>Fasciolidae</taxon>
        <taxon>Fasciola</taxon>
    </lineage>
</organism>
<dbReference type="OrthoDB" id="2392202at2759"/>
<accession>A0A504Z105</accession>
<dbReference type="AlphaFoldDB" id="A0A504Z105"/>
<keyword evidence="2" id="KW-1185">Reference proteome</keyword>
<comment type="caution">
    <text evidence="1">The sequence shown here is derived from an EMBL/GenBank/DDBJ whole genome shotgun (WGS) entry which is preliminary data.</text>
</comment>
<gene>
    <name evidence="1" type="ORF">FGIG_11272</name>
</gene>
<dbReference type="STRING" id="46835.A0A504Z105"/>
<dbReference type="EMBL" id="SUNJ01001869">
    <property type="protein sequence ID" value="TPP66416.1"/>
    <property type="molecule type" value="Genomic_DNA"/>
</dbReference>
<dbReference type="Proteomes" id="UP000316759">
    <property type="component" value="Unassembled WGS sequence"/>
</dbReference>
<proteinExistence type="predicted"/>
<dbReference type="Gene3D" id="2.170.260.10">
    <property type="entry name" value="paz domain"/>
    <property type="match status" value="1"/>
</dbReference>